<comment type="caution">
    <text evidence="6">The sequence shown here is derived from an EMBL/GenBank/DDBJ whole genome shotgun (WGS) entry which is preliminary data.</text>
</comment>
<dbReference type="InterPro" id="IPR009057">
    <property type="entry name" value="Homeodomain-like_sf"/>
</dbReference>
<keyword evidence="3" id="KW-0804">Transcription</keyword>
<evidence type="ECO:0000259" key="5">
    <source>
        <dbReference type="PROSITE" id="PS50977"/>
    </source>
</evidence>
<evidence type="ECO:0000256" key="3">
    <source>
        <dbReference type="ARBA" id="ARBA00023163"/>
    </source>
</evidence>
<evidence type="ECO:0000313" key="6">
    <source>
        <dbReference type="EMBL" id="TDW60995.1"/>
    </source>
</evidence>
<dbReference type="InterPro" id="IPR036271">
    <property type="entry name" value="Tet_transcr_reg_TetR-rel_C_sf"/>
</dbReference>
<dbReference type="Gene3D" id="1.10.357.10">
    <property type="entry name" value="Tetracycline Repressor, domain 2"/>
    <property type="match status" value="1"/>
</dbReference>
<evidence type="ECO:0000256" key="2">
    <source>
        <dbReference type="ARBA" id="ARBA00023125"/>
    </source>
</evidence>
<dbReference type="Gene3D" id="1.10.10.60">
    <property type="entry name" value="Homeodomain-like"/>
    <property type="match status" value="1"/>
</dbReference>
<dbReference type="InterPro" id="IPR001647">
    <property type="entry name" value="HTH_TetR"/>
</dbReference>
<accession>A0A4R8BT58</accession>
<keyword evidence="1" id="KW-0805">Transcription regulation</keyword>
<dbReference type="PANTHER" id="PTHR30055">
    <property type="entry name" value="HTH-TYPE TRANSCRIPTIONAL REGULATOR RUTR"/>
    <property type="match status" value="1"/>
</dbReference>
<dbReference type="SUPFAM" id="SSF48498">
    <property type="entry name" value="Tetracyclin repressor-like, C-terminal domain"/>
    <property type="match status" value="1"/>
</dbReference>
<evidence type="ECO:0000256" key="4">
    <source>
        <dbReference type="PROSITE-ProRule" id="PRU00335"/>
    </source>
</evidence>
<feature type="domain" description="HTH tetR-type" evidence="5">
    <location>
        <begin position="6"/>
        <end position="66"/>
    </location>
</feature>
<feature type="DNA-binding region" description="H-T-H motif" evidence="4">
    <location>
        <begin position="29"/>
        <end position="48"/>
    </location>
</feature>
<name>A0A4R8BT58_9ACTN</name>
<gene>
    <name evidence="6" type="ORF">EV653_7556</name>
</gene>
<evidence type="ECO:0000256" key="1">
    <source>
        <dbReference type="ARBA" id="ARBA00023015"/>
    </source>
</evidence>
<dbReference type="RefSeq" id="WP_202872000.1">
    <property type="nucleotide sequence ID" value="NZ_SODP01000004.1"/>
</dbReference>
<dbReference type="Proteomes" id="UP000295146">
    <property type="component" value="Unassembled WGS sequence"/>
</dbReference>
<keyword evidence="7" id="KW-1185">Reference proteome</keyword>
<sequence length="187" mass="20056">MVVKKPLTPAVVVDVALGIVDEHGLEGLTLAAVAQRCEVATPSLYKHVANLGELKALVGVRVLDDMTERFTAAVLGRGGDEAVTALMGAYRAYVNDHPKRYSAMPMDPLHDPIQKTAGAKQIDVMFATLRSYGLEGPAAVHAARRLRVLVHGFASIESAGGFGLPEGLDDTYDQLIQMYLASLRKDT</sequence>
<dbReference type="PROSITE" id="PS50977">
    <property type="entry name" value="HTH_TETR_2"/>
    <property type="match status" value="1"/>
</dbReference>
<dbReference type="GO" id="GO:0000976">
    <property type="term" value="F:transcription cis-regulatory region binding"/>
    <property type="evidence" value="ECO:0007669"/>
    <property type="project" value="TreeGrafter"/>
</dbReference>
<reference evidence="6 7" key="1">
    <citation type="submission" date="2019-03" db="EMBL/GenBank/DDBJ databases">
        <title>Genomic Encyclopedia of Type Strains, Phase III (KMG-III): the genomes of soil and plant-associated and newly described type strains.</title>
        <authorList>
            <person name="Whitman W."/>
        </authorList>
    </citation>
    <scope>NUCLEOTIDE SEQUENCE [LARGE SCALE GENOMIC DNA]</scope>
    <source>
        <strain evidence="6 7">VKM Ac-2573</strain>
    </source>
</reference>
<proteinExistence type="predicted"/>
<dbReference type="EMBL" id="SODP01000004">
    <property type="protein sequence ID" value="TDW60995.1"/>
    <property type="molecule type" value="Genomic_DNA"/>
</dbReference>
<organism evidence="6 7">
    <name type="scientific">Kribbella pratensis</name>
    <dbReference type="NCBI Taxonomy" id="2512112"/>
    <lineage>
        <taxon>Bacteria</taxon>
        <taxon>Bacillati</taxon>
        <taxon>Actinomycetota</taxon>
        <taxon>Actinomycetes</taxon>
        <taxon>Propionibacteriales</taxon>
        <taxon>Kribbellaceae</taxon>
        <taxon>Kribbella</taxon>
    </lineage>
</organism>
<dbReference type="AlphaFoldDB" id="A0A4R8BT58"/>
<dbReference type="SUPFAM" id="SSF46689">
    <property type="entry name" value="Homeodomain-like"/>
    <property type="match status" value="1"/>
</dbReference>
<dbReference type="Pfam" id="PF13305">
    <property type="entry name" value="TetR_C_33"/>
    <property type="match status" value="1"/>
</dbReference>
<protein>
    <submittedName>
        <fullName evidence="6">TetR family transcriptional regulator</fullName>
    </submittedName>
</protein>
<dbReference type="GO" id="GO:0003700">
    <property type="term" value="F:DNA-binding transcription factor activity"/>
    <property type="evidence" value="ECO:0007669"/>
    <property type="project" value="TreeGrafter"/>
</dbReference>
<dbReference type="PANTHER" id="PTHR30055:SF234">
    <property type="entry name" value="HTH-TYPE TRANSCRIPTIONAL REGULATOR BETI"/>
    <property type="match status" value="1"/>
</dbReference>
<dbReference type="InterPro" id="IPR025996">
    <property type="entry name" value="MT1864/Rv1816-like_C"/>
</dbReference>
<keyword evidence="2 4" id="KW-0238">DNA-binding</keyword>
<dbReference type="InterPro" id="IPR050109">
    <property type="entry name" value="HTH-type_TetR-like_transc_reg"/>
</dbReference>
<evidence type="ECO:0000313" key="7">
    <source>
        <dbReference type="Proteomes" id="UP000295146"/>
    </source>
</evidence>